<organism evidence="11 12">
    <name type="scientific">Desulfocicer vacuolatum DSM 3385</name>
    <dbReference type="NCBI Taxonomy" id="1121400"/>
    <lineage>
        <taxon>Bacteria</taxon>
        <taxon>Pseudomonadati</taxon>
        <taxon>Thermodesulfobacteriota</taxon>
        <taxon>Desulfobacteria</taxon>
        <taxon>Desulfobacterales</taxon>
        <taxon>Desulfobacteraceae</taxon>
        <taxon>Desulfocicer</taxon>
    </lineage>
</organism>
<evidence type="ECO:0000256" key="2">
    <source>
        <dbReference type="ARBA" id="ARBA00022573"/>
    </source>
</evidence>
<gene>
    <name evidence="8" type="primary">cbiA</name>
    <name evidence="11" type="ORF">SAMN02746065_11122</name>
</gene>
<comment type="domain">
    <text evidence="8">Comprises of two domains. The C-terminal domain contains the binding site for glutamine and catalyzes the hydrolysis of this substrate to glutamate and ammonia. The N-terminal domain is anticipated to bind ATP and cobyrinate and catalyzes the ultimate synthesis of the diamide product. The ammonia produced via the glutaminase domain is probably translocated to the adjacent domain via a molecular tunnel, where it reacts with an activated intermediate.</text>
</comment>
<dbReference type="STRING" id="1121400.SAMN02746065_11122"/>
<evidence type="ECO:0000256" key="3">
    <source>
        <dbReference type="ARBA" id="ARBA00022598"/>
    </source>
</evidence>
<keyword evidence="4 8" id="KW-0547">Nucleotide-binding</keyword>
<dbReference type="NCBIfam" id="NF002204">
    <property type="entry name" value="PRK01077.1"/>
    <property type="match status" value="1"/>
</dbReference>
<evidence type="ECO:0000256" key="6">
    <source>
        <dbReference type="ARBA" id="ARBA00022842"/>
    </source>
</evidence>
<dbReference type="InterPro" id="IPR011698">
    <property type="entry name" value="GATase_3"/>
</dbReference>
<evidence type="ECO:0000256" key="1">
    <source>
        <dbReference type="ARBA" id="ARBA00001946"/>
    </source>
</evidence>
<dbReference type="Pfam" id="PF01656">
    <property type="entry name" value="CbiA"/>
    <property type="match status" value="1"/>
</dbReference>
<comment type="miscellaneous">
    <text evidence="8">The a and c carboxylates of cobyrinate are activated for nucleophilic attack via formation of a phosphorylated intermediate by ATP. CbiA catalyzes first the amidation of the c-carboxylate, and then that of the a-carboxylate.</text>
</comment>
<sequence length="481" mass="53039">MKGFVIAGTGSGSGKTTASLGIMAWLAKMGYRVAPFKVGPDFIDPGHHTALTGTPSRNLDSWMLTQEVNQNIFARGCKDKDVAVVEGVMGLFDGYSGVSEAGSTAQMAKWLGLPVLLLVDARSMARSAAAIVKGFEEFDPDIKFAGVIFSKTGSDRHYEYLKEAVEDKCRMKCLGHLPRNENLVMPERHLGLVTSDEHLVSSTMVNTLVSMINDHTDLKKMVTTLPEIKTEIETKLPDFDKGNTTPAFSPALCEKKENKIRIAVARDKAFCFYYPENLEFLESAGAEPVFFSPMKDKYLPGNIHGIYLGGGYPELFAETLSKNIAMKQQIKEKSDQGMPVYGECGGFMYLCSHIIGMDGATQYPMTGCFPFTAVMSKKMRSLGYREILLEQDCLVGKKGDILRGHEFHYSSLEDDTLGYDGMQRIYKASARAGRNVSLEGYCRSNTLGSYMHIHFGSHPGAARTFVISCHNFRKTGKDTAQ</sequence>
<comment type="catalytic activity">
    <reaction evidence="8">
        <text>cob(II)yrinate + 2 L-glutamine + 2 ATP + 2 H2O = cob(II)yrinate a,c diamide + 2 L-glutamate + 2 ADP + 2 phosphate + 2 H(+)</text>
        <dbReference type="Rhea" id="RHEA:26289"/>
        <dbReference type="ChEBI" id="CHEBI:15377"/>
        <dbReference type="ChEBI" id="CHEBI:15378"/>
        <dbReference type="ChEBI" id="CHEBI:29985"/>
        <dbReference type="ChEBI" id="CHEBI:30616"/>
        <dbReference type="ChEBI" id="CHEBI:43474"/>
        <dbReference type="ChEBI" id="CHEBI:58359"/>
        <dbReference type="ChEBI" id="CHEBI:58537"/>
        <dbReference type="ChEBI" id="CHEBI:58894"/>
        <dbReference type="ChEBI" id="CHEBI:456216"/>
        <dbReference type="EC" id="6.3.5.11"/>
    </reaction>
</comment>
<dbReference type="AlphaFoldDB" id="A0A1W2CBE8"/>
<dbReference type="InterPro" id="IPR027417">
    <property type="entry name" value="P-loop_NTPase"/>
</dbReference>
<dbReference type="PANTHER" id="PTHR43873:SF1">
    <property type="entry name" value="COBYRINATE A,C-DIAMIDE SYNTHASE"/>
    <property type="match status" value="1"/>
</dbReference>
<dbReference type="OrthoDB" id="9764035at2"/>
<keyword evidence="5 8" id="KW-0067">ATP-binding</keyword>
<dbReference type="Pfam" id="PF07685">
    <property type="entry name" value="GATase_3"/>
    <property type="match status" value="1"/>
</dbReference>
<feature type="domain" description="CobB/CobQ-like glutamine amidotransferase" evidence="10">
    <location>
        <begin position="261"/>
        <end position="458"/>
    </location>
</feature>
<dbReference type="SUPFAM" id="SSF52317">
    <property type="entry name" value="Class I glutamine amidotransferase-like"/>
    <property type="match status" value="1"/>
</dbReference>
<dbReference type="InterPro" id="IPR004484">
    <property type="entry name" value="CbiA/CobB_synth"/>
</dbReference>
<dbReference type="InterPro" id="IPR002586">
    <property type="entry name" value="CobQ/CobB/MinD/ParA_Nub-bd_dom"/>
</dbReference>
<name>A0A1W2CBE8_9BACT</name>
<dbReference type="EMBL" id="FWXY01000011">
    <property type="protein sequence ID" value="SMC81978.1"/>
    <property type="molecule type" value="Genomic_DNA"/>
</dbReference>
<evidence type="ECO:0000256" key="7">
    <source>
        <dbReference type="ARBA" id="ARBA00022962"/>
    </source>
</evidence>
<accession>A0A1W2CBE8</accession>
<evidence type="ECO:0000313" key="11">
    <source>
        <dbReference type="EMBL" id="SMC81978.1"/>
    </source>
</evidence>
<reference evidence="11 12" key="1">
    <citation type="submission" date="2017-04" db="EMBL/GenBank/DDBJ databases">
        <authorList>
            <person name="Afonso C.L."/>
            <person name="Miller P.J."/>
            <person name="Scott M.A."/>
            <person name="Spackman E."/>
            <person name="Goraichik I."/>
            <person name="Dimitrov K.M."/>
            <person name="Suarez D.L."/>
            <person name="Swayne D.E."/>
        </authorList>
    </citation>
    <scope>NUCLEOTIDE SEQUENCE [LARGE SCALE GENOMIC DNA]</scope>
    <source>
        <strain evidence="11 12">DSM 3385</strain>
    </source>
</reference>
<dbReference type="GO" id="GO:0005524">
    <property type="term" value="F:ATP binding"/>
    <property type="evidence" value="ECO:0007669"/>
    <property type="project" value="UniProtKB-UniRule"/>
</dbReference>
<dbReference type="NCBIfam" id="TIGR00379">
    <property type="entry name" value="cobB"/>
    <property type="match status" value="1"/>
</dbReference>
<dbReference type="CDD" id="cd03130">
    <property type="entry name" value="GATase1_CobB"/>
    <property type="match status" value="1"/>
</dbReference>
<dbReference type="UniPathway" id="UPA00148">
    <property type="reaction ID" value="UER00231"/>
</dbReference>
<feature type="site" description="Increases nucleophilicity of active site Cys" evidence="8">
    <location>
        <position position="452"/>
    </location>
</feature>
<keyword evidence="3 8" id="KW-0436">Ligase</keyword>
<feature type="active site" description="Nucleophile" evidence="8">
    <location>
        <position position="344"/>
    </location>
</feature>
<keyword evidence="6 8" id="KW-0460">Magnesium</keyword>
<dbReference type="PROSITE" id="PS51274">
    <property type="entry name" value="GATASE_COBBQ"/>
    <property type="match status" value="1"/>
</dbReference>
<comment type="pathway">
    <text evidence="8">Cofactor biosynthesis; adenosylcobalamin biosynthesis; cob(II)yrinate a,c-diamide from sirohydrochlorin (anaerobic route): step 10/10.</text>
</comment>
<evidence type="ECO:0000259" key="10">
    <source>
        <dbReference type="Pfam" id="PF07685"/>
    </source>
</evidence>
<evidence type="ECO:0000256" key="5">
    <source>
        <dbReference type="ARBA" id="ARBA00022840"/>
    </source>
</evidence>
<dbReference type="RefSeq" id="WP_084069432.1">
    <property type="nucleotide sequence ID" value="NZ_FWXY01000011.1"/>
</dbReference>
<dbReference type="CDD" id="cd05388">
    <property type="entry name" value="CobB_N"/>
    <property type="match status" value="1"/>
</dbReference>
<keyword evidence="7 8" id="KW-0315">Glutamine amidotransferase</keyword>
<evidence type="ECO:0000259" key="9">
    <source>
        <dbReference type="Pfam" id="PF01656"/>
    </source>
</evidence>
<dbReference type="PANTHER" id="PTHR43873">
    <property type="entry name" value="COBYRINATE A,C-DIAMIDE SYNTHASE"/>
    <property type="match status" value="1"/>
</dbReference>
<evidence type="ECO:0000256" key="4">
    <source>
        <dbReference type="ARBA" id="ARBA00022741"/>
    </source>
</evidence>
<comment type="similarity">
    <text evidence="8">Belongs to the CobB/CbiA family.</text>
</comment>
<dbReference type="SUPFAM" id="SSF52540">
    <property type="entry name" value="P-loop containing nucleoside triphosphate hydrolases"/>
    <property type="match status" value="1"/>
</dbReference>
<evidence type="ECO:0000313" key="12">
    <source>
        <dbReference type="Proteomes" id="UP000192418"/>
    </source>
</evidence>
<evidence type="ECO:0000256" key="8">
    <source>
        <dbReference type="HAMAP-Rule" id="MF_00027"/>
    </source>
</evidence>
<dbReference type="GO" id="GO:0009236">
    <property type="term" value="P:cobalamin biosynthetic process"/>
    <property type="evidence" value="ECO:0007669"/>
    <property type="project" value="UniProtKB-UniRule"/>
</dbReference>
<comment type="cofactor">
    <cofactor evidence="1 8">
        <name>Mg(2+)</name>
        <dbReference type="ChEBI" id="CHEBI:18420"/>
    </cofactor>
</comment>
<dbReference type="HAMAP" id="MF_00027">
    <property type="entry name" value="CobB_CbiA"/>
    <property type="match status" value="1"/>
</dbReference>
<keyword evidence="2 8" id="KW-0169">Cobalamin biosynthesis</keyword>
<feature type="domain" description="CobQ/CobB/MinD/ParA nucleotide binding" evidence="9">
    <location>
        <begin position="5"/>
        <end position="189"/>
    </location>
</feature>
<dbReference type="InterPro" id="IPR029062">
    <property type="entry name" value="Class_I_gatase-like"/>
</dbReference>
<keyword evidence="12" id="KW-1185">Reference proteome</keyword>
<dbReference type="Proteomes" id="UP000192418">
    <property type="component" value="Unassembled WGS sequence"/>
</dbReference>
<protein>
    <recommendedName>
        <fullName evidence="8">Cobyrinate a,c-diamide synthase</fullName>
        <ecNumber evidence="8">6.3.5.11</ecNumber>
    </recommendedName>
    <alternativeName>
        <fullName evidence="8">Cobyrinic acid a,c-diamide synthetase</fullName>
    </alternativeName>
</protein>
<proteinExistence type="inferred from homology"/>
<dbReference type="Gene3D" id="3.40.50.300">
    <property type="entry name" value="P-loop containing nucleotide triphosphate hydrolases"/>
    <property type="match status" value="2"/>
</dbReference>
<dbReference type="EC" id="6.3.5.11" evidence="8"/>
<dbReference type="GO" id="GO:0042242">
    <property type="term" value="F:cobyrinic acid a,c-diamide synthase activity"/>
    <property type="evidence" value="ECO:0007669"/>
    <property type="project" value="UniProtKB-UniRule"/>
</dbReference>
<dbReference type="Gene3D" id="3.40.50.880">
    <property type="match status" value="1"/>
</dbReference>
<comment type="function">
    <text evidence="8">Catalyzes the ATP-dependent amidation of the two carboxylate groups at positions a and c of cobyrinate, using either L-glutamine or ammonia as the nitrogen source.</text>
</comment>